<feature type="signal peptide" evidence="3">
    <location>
        <begin position="1"/>
        <end position="30"/>
    </location>
</feature>
<accession>A0AAE0NN14</accession>
<keyword evidence="3" id="KW-0732">Signal</keyword>
<evidence type="ECO:0000313" key="4">
    <source>
        <dbReference type="EMBL" id="KAK3384359.1"/>
    </source>
</evidence>
<feature type="region of interest" description="Disordered" evidence="1">
    <location>
        <begin position="374"/>
        <end position="463"/>
    </location>
</feature>
<gene>
    <name evidence="4" type="ORF">B0T24DRAFT_81572</name>
</gene>
<feature type="compositionally biased region" description="Pro residues" evidence="1">
    <location>
        <begin position="242"/>
        <end position="258"/>
    </location>
</feature>
<keyword evidence="2" id="KW-0472">Membrane</keyword>
<keyword evidence="5" id="KW-1185">Reference proteome</keyword>
<reference evidence="4" key="1">
    <citation type="journal article" date="2023" name="Mol. Phylogenet. Evol.">
        <title>Genome-scale phylogeny and comparative genomics of the fungal order Sordariales.</title>
        <authorList>
            <person name="Hensen N."/>
            <person name="Bonometti L."/>
            <person name="Westerberg I."/>
            <person name="Brannstrom I.O."/>
            <person name="Guillou S."/>
            <person name="Cros-Aarteil S."/>
            <person name="Calhoun S."/>
            <person name="Haridas S."/>
            <person name="Kuo A."/>
            <person name="Mondo S."/>
            <person name="Pangilinan J."/>
            <person name="Riley R."/>
            <person name="LaButti K."/>
            <person name="Andreopoulos B."/>
            <person name="Lipzen A."/>
            <person name="Chen C."/>
            <person name="Yan M."/>
            <person name="Daum C."/>
            <person name="Ng V."/>
            <person name="Clum A."/>
            <person name="Steindorff A."/>
            <person name="Ohm R.A."/>
            <person name="Martin F."/>
            <person name="Silar P."/>
            <person name="Natvig D.O."/>
            <person name="Lalanne C."/>
            <person name="Gautier V."/>
            <person name="Ament-Velasquez S.L."/>
            <person name="Kruys A."/>
            <person name="Hutchinson M.I."/>
            <person name="Powell A.J."/>
            <person name="Barry K."/>
            <person name="Miller A.N."/>
            <person name="Grigoriev I.V."/>
            <person name="Debuchy R."/>
            <person name="Gladieux P."/>
            <person name="Hiltunen Thoren M."/>
            <person name="Johannesson H."/>
        </authorList>
    </citation>
    <scope>NUCLEOTIDE SEQUENCE</scope>
    <source>
        <strain evidence="4">CBS 958.72</strain>
    </source>
</reference>
<feature type="compositionally biased region" description="Polar residues" evidence="1">
    <location>
        <begin position="178"/>
        <end position="191"/>
    </location>
</feature>
<comment type="caution">
    <text evidence="4">The sequence shown here is derived from an EMBL/GenBank/DDBJ whole genome shotgun (WGS) entry which is preliminary data.</text>
</comment>
<organism evidence="4 5">
    <name type="scientific">Lasiosphaeria ovina</name>
    <dbReference type="NCBI Taxonomy" id="92902"/>
    <lineage>
        <taxon>Eukaryota</taxon>
        <taxon>Fungi</taxon>
        <taxon>Dikarya</taxon>
        <taxon>Ascomycota</taxon>
        <taxon>Pezizomycotina</taxon>
        <taxon>Sordariomycetes</taxon>
        <taxon>Sordariomycetidae</taxon>
        <taxon>Sordariales</taxon>
        <taxon>Lasiosphaeriaceae</taxon>
        <taxon>Lasiosphaeria</taxon>
    </lineage>
</organism>
<dbReference type="AlphaFoldDB" id="A0AAE0NN14"/>
<dbReference type="EMBL" id="JAULSN010000001">
    <property type="protein sequence ID" value="KAK3384359.1"/>
    <property type="molecule type" value="Genomic_DNA"/>
</dbReference>
<evidence type="ECO:0000256" key="1">
    <source>
        <dbReference type="SAM" id="MobiDB-lite"/>
    </source>
</evidence>
<keyword evidence="2" id="KW-0812">Transmembrane</keyword>
<protein>
    <submittedName>
        <fullName evidence="4">Uncharacterized protein</fullName>
    </submittedName>
</protein>
<sequence>MRCGVQSYNFAVVVVLRFLTASFWLPSCAAVSVPSSPGLGVLVSARDNPLNINWDPAPSPEDGPPASAGALRDPSYLPAQIGGIVGAYGLSLVVVASLLIALSKRRRDHLRAAEFGEEDPDFDPFPPPFFLQSEEEYKNAIDQFQQLSATSEHPPRNFSLPSNSPLSPTRSYPLSAGARSQHSLHTVESPTSTALALGNNLSVDPVVVNHDRAMAQQQLEDMYKYVMEQEDARAQGKEYQGPPLPAPSTKSPPPPSPATPRALKREKNKPTSLNLSRDDKAQSRGSSILSFLKSPRKNKVPQSVSISSPIMTPMSGTFPRHEDQEMNAMHPRHYAPPPPASVHSDVLPFRRAPSNHLPTPDISPISTQSIAERIDSALAQPPTREARFARREVREEQEPSHSRDVSAATSADREPTSAVSERSTSSTSGLVGLPMSPKPGVNRFPSLDTLPMSPKPGQTFGDTARAKNLAPVNTSISPINTTAVSAASGTSAVRPGGVLPFRAYEGSPSSPAASYSTKQTVFTRATGPLSPGLPTGQRTPWTGAPVPYTPYQPFSPVVPITPSLVTRADRKRMKRFEPKTPTVEMVRGEDDIW</sequence>
<dbReference type="Proteomes" id="UP001287356">
    <property type="component" value="Unassembled WGS sequence"/>
</dbReference>
<feature type="region of interest" description="Disordered" evidence="1">
    <location>
        <begin position="233"/>
        <end position="315"/>
    </location>
</feature>
<feature type="compositionally biased region" description="Low complexity" evidence="1">
    <location>
        <begin position="416"/>
        <end position="428"/>
    </location>
</feature>
<reference evidence="4" key="2">
    <citation type="submission" date="2023-06" db="EMBL/GenBank/DDBJ databases">
        <authorList>
            <consortium name="Lawrence Berkeley National Laboratory"/>
            <person name="Haridas S."/>
            <person name="Hensen N."/>
            <person name="Bonometti L."/>
            <person name="Westerberg I."/>
            <person name="Brannstrom I.O."/>
            <person name="Guillou S."/>
            <person name="Cros-Aarteil S."/>
            <person name="Calhoun S."/>
            <person name="Kuo A."/>
            <person name="Mondo S."/>
            <person name="Pangilinan J."/>
            <person name="Riley R."/>
            <person name="Labutti K."/>
            <person name="Andreopoulos B."/>
            <person name="Lipzen A."/>
            <person name="Chen C."/>
            <person name="Yanf M."/>
            <person name="Daum C."/>
            <person name="Ng V."/>
            <person name="Clum A."/>
            <person name="Steindorff A."/>
            <person name="Ohm R."/>
            <person name="Martin F."/>
            <person name="Silar P."/>
            <person name="Natvig D."/>
            <person name="Lalanne C."/>
            <person name="Gautier V."/>
            <person name="Ament-Velasquez S.L."/>
            <person name="Kruys A."/>
            <person name="Hutchinson M.I."/>
            <person name="Powell A.J."/>
            <person name="Barry K."/>
            <person name="Miller A.N."/>
            <person name="Grigoriev I.V."/>
            <person name="Debuchy R."/>
            <person name="Gladieux P."/>
            <person name="Thoren M.H."/>
            <person name="Johannesson H."/>
        </authorList>
    </citation>
    <scope>NUCLEOTIDE SEQUENCE</scope>
    <source>
        <strain evidence="4">CBS 958.72</strain>
    </source>
</reference>
<keyword evidence="2" id="KW-1133">Transmembrane helix</keyword>
<evidence type="ECO:0000256" key="2">
    <source>
        <dbReference type="SAM" id="Phobius"/>
    </source>
</evidence>
<name>A0AAE0NN14_9PEZI</name>
<feature type="compositionally biased region" description="Low complexity" evidence="1">
    <location>
        <begin position="156"/>
        <end position="171"/>
    </location>
</feature>
<evidence type="ECO:0000313" key="5">
    <source>
        <dbReference type="Proteomes" id="UP001287356"/>
    </source>
</evidence>
<evidence type="ECO:0000256" key="3">
    <source>
        <dbReference type="SAM" id="SignalP"/>
    </source>
</evidence>
<feature type="compositionally biased region" description="Basic and acidic residues" evidence="1">
    <location>
        <begin position="384"/>
        <end position="404"/>
    </location>
</feature>
<proteinExistence type="predicted"/>
<feature type="compositionally biased region" description="Polar residues" evidence="1">
    <location>
        <begin position="300"/>
        <end position="310"/>
    </location>
</feature>
<feature type="transmembrane region" description="Helical" evidence="2">
    <location>
        <begin position="81"/>
        <end position="102"/>
    </location>
</feature>
<feature type="chain" id="PRO_5041991177" evidence="3">
    <location>
        <begin position="31"/>
        <end position="593"/>
    </location>
</feature>
<feature type="region of interest" description="Disordered" evidence="1">
    <location>
        <begin position="150"/>
        <end position="191"/>
    </location>
</feature>